<evidence type="ECO:0000313" key="1">
    <source>
        <dbReference type="EMBL" id="KAH3777102.1"/>
    </source>
</evidence>
<reference evidence="1" key="1">
    <citation type="journal article" date="2019" name="bioRxiv">
        <title>The Genome of the Zebra Mussel, Dreissena polymorpha: A Resource for Invasive Species Research.</title>
        <authorList>
            <person name="McCartney M.A."/>
            <person name="Auch B."/>
            <person name="Kono T."/>
            <person name="Mallez S."/>
            <person name="Zhang Y."/>
            <person name="Obille A."/>
            <person name="Becker A."/>
            <person name="Abrahante J.E."/>
            <person name="Garbe J."/>
            <person name="Badalamenti J.P."/>
            <person name="Herman A."/>
            <person name="Mangelson H."/>
            <person name="Liachko I."/>
            <person name="Sullivan S."/>
            <person name="Sone E.D."/>
            <person name="Koren S."/>
            <person name="Silverstein K.A.T."/>
            <person name="Beckman K.B."/>
            <person name="Gohl D.M."/>
        </authorList>
    </citation>
    <scope>NUCLEOTIDE SEQUENCE</scope>
    <source>
        <strain evidence="1">Duluth1</strain>
        <tissue evidence="1">Whole animal</tissue>
    </source>
</reference>
<proteinExistence type="predicted"/>
<organism evidence="1 2">
    <name type="scientific">Dreissena polymorpha</name>
    <name type="common">Zebra mussel</name>
    <name type="synonym">Mytilus polymorpha</name>
    <dbReference type="NCBI Taxonomy" id="45954"/>
    <lineage>
        <taxon>Eukaryota</taxon>
        <taxon>Metazoa</taxon>
        <taxon>Spiralia</taxon>
        <taxon>Lophotrochozoa</taxon>
        <taxon>Mollusca</taxon>
        <taxon>Bivalvia</taxon>
        <taxon>Autobranchia</taxon>
        <taxon>Heteroconchia</taxon>
        <taxon>Euheterodonta</taxon>
        <taxon>Imparidentia</taxon>
        <taxon>Neoheterodontei</taxon>
        <taxon>Myida</taxon>
        <taxon>Dreissenoidea</taxon>
        <taxon>Dreissenidae</taxon>
        <taxon>Dreissena</taxon>
    </lineage>
</organism>
<dbReference type="Proteomes" id="UP000828390">
    <property type="component" value="Unassembled WGS sequence"/>
</dbReference>
<evidence type="ECO:0000313" key="2">
    <source>
        <dbReference type="Proteomes" id="UP000828390"/>
    </source>
</evidence>
<sequence length="53" mass="5729">MFQPTSDVIPGGAGCCSMIVVKPGLYGDGQRLESSSKFCSSCRNFLYDLESDM</sequence>
<name>A0A9D4EB43_DREPO</name>
<dbReference type="AlphaFoldDB" id="A0A9D4EB43"/>
<keyword evidence="2" id="KW-1185">Reference proteome</keyword>
<accession>A0A9D4EB43</accession>
<gene>
    <name evidence="1" type="ORF">DPMN_178539</name>
</gene>
<protein>
    <submittedName>
        <fullName evidence="1">Uncharacterized protein</fullName>
    </submittedName>
</protein>
<comment type="caution">
    <text evidence="1">The sequence shown here is derived from an EMBL/GenBank/DDBJ whole genome shotgun (WGS) entry which is preliminary data.</text>
</comment>
<dbReference type="EMBL" id="JAIWYP010000009">
    <property type="protein sequence ID" value="KAH3777102.1"/>
    <property type="molecule type" value="Genomic_DNA"/>
</dbReference>
<reference evidence="1" key="2">
    <citation type="submission" date="2020-11" db="EMBL/GenBank/DDBJ databases">
        <authorList>
            <person name="McCartney M.A."/>
            <person name="Auch B."/>
            <person name="Kono T."/>
            <person name="Mallez S."/>
            <person name="Becker A."/>
            <person name="Gohl D.M."/>
            <person name="Silverstein K.A.T."/>
            <person name="Koren S."/>
            <person name="Bechman K.B."/>
            <person name="Herman A."/>
            <person name="Abrahante J.E."/>
            <person name="Garbe J."/>
        </authorList>
    </citation>
    <scope>NUCLEOTIDE SEQUENCE</scope>
    <source>
        <strain evidence="1">Duluth1</strain>
        <tissue evidence="1">Whole animal</tissue>
    </source>
</reference>